<dbReference type="AlphaFoldDB" id="A0A841FQU4"/>
<comment type="similarity">
    <text evidence="2">Belongs to the UPF0126 family.</text>
</comment>
<keyword evidence="5 7" id="KW-1133">Transmembrane helix</keyword>
<protein>
    <submittedName>
        <fullName evidence="9">Putative membrane protein YeiH</fullName>
    </submittedName>
</protein>
<organism evidence="9 10">
    <name type="scientific">Phytomonospora endophytica</name>
    <dbReference type="NCBI Taxonomy" id="714109"/>
    <lineage>
        <taxon>Bacteria</taxon>
        <taxon>Bacillati</taxon>
        <taxon>Actinomycetota</taxon>
        <taxon>Actinomycetes</taxon>
        <taxon>Micromonosporales</taxon>
        <taxon>Micromonosporaceae</taxon>
        <taxon>Phytomonospora</taxon>
    </lineage>
</organism>
<reference evidence="9 10" key="1">
    <citation type="submission" date="2020-08" db="EMBL/GenBank/DDBJ databases">
        <title>Genomic Encyclopedia of Type Strains, Phase IV (KMG-IV): sequencing the most valuable type-strain genomes for metagenomic binning, comparative biology and taxonomic classification.</title>
        <authorList>
            <person name="Goeker M."/>
        </authorList>
    </citation>
    <scope>NUCLEOTIDE SEQUENCE [LARGE SCALE GENOMIC DNA]</scope>
    <source>
        <strain evidence="9 10">YIM 65646</strain>
    </source>
</reference>
<evidence type="ECO:0000313" key="9">
    <source>
        <dbReference type="EMBL" id="MBB6035637.1"/>
    </source>
</evidence>
<evidence type="ECO:0000256" key="1">
    <source>
        <dbReference type="ARBA" id="ARBA00004651"/>
    </source>
</evidence>
<evidence type="ECO:0000256" key="5">
    <source>
        <dbReference type="ARBA" id="ARBA00022989"/>
    </source>
</evidence>
<keyword evidence="3" id="KW-1003">Cell membrane</keyword>
<dbReference type="PANTHER" id="PTHR30506:SF3">
    <property type="entry name" value="UPF0126 INNER MEMBRANE PROTEIN YADS-RELATED"/>
    <property type="match status" value="1"/>
</dbReference>
<dbReference type="InterPro" id="IPR005115">
    <property type="entry name" value="Gly_transporter"/>
</dbReference>
<proteinExistence type="inferred from homology"/>
<evidence type="ECO:0000313" key="10">
    <source>
        <dbReference type="Proteomes" id="UP000548476"/>
    </source>
</evidence>
<dbReference type="GO" id="GO:0005886">
    <property type="term" value="C:plasma membrane"/>
    <property type="evidence" value="ECO:0007669"/>
    <property type="project" value="UniProtKB-SubCell"/>
</dbReference>
<gene>
    <name evidence="9" type="ORF">HNR73_003501</name>
</gene>
<evidence type="ECO:0000256" key="3">
    <source>
        <dbReference type="ARBA" id="ARBA00022475"/>
    </source>
</evidence>
<evidence type="ECO:0000256" key="7">
    <source>
        <dbReference type="SAM" id="Phobius"/>
    </source>
</evidence>
<keyword evidence="4 7" id="KW-0812">Transmembrane</keyword>
<keyword evidence="10" id="KW-1185">Reference proteome</keyword>
<evidence type="ECO:0000259" key="8">
    <source>
        <dbReference type="Pfam" id="PF03458"/>
    </source>
</evidence>
<feature type="transmembrane region" description="Helical" evidence="7">
    <location>
        <begin position="119"/>
        <end position="141"/>
    </location>
</feature>
<sequence length="220" mass="22577">MLDDVVTVPLWVDLTAVAVTSGQGALVAGQDQGRERLDFIGVVFIGVAAGLGGGLIRDILLSRVPAALNTNSYLATAVIAAVVGMLFARPVRRLAPVIVIIDAFALGLYLVVGMTTASGAGLGTIPMIFVGVLASTGGGLIRDLLSGEPIALVQGGTFYVTAALGGALVFLGVKMFANTGTASVCALIATLLLRLASLWFGWNSPRPRTLPVDLPPFGFK</sequence>
<dbReference type="PANTHER" id="PTHR30506">
    <property type="entry name" value="INNER MEMBRANE PROTEIN"/>
    <property type="match status" value="1"/>
</dbReference>
<dbReference type="RefSeq" id="WP_184788511.1">
    <property type="nucleotide sequence ID" value="NZ_BONT01000082.1"/>
</dbReference>
<feature type="domain" description="Glycine transporter" evidence="8">
    <location>
        <begin position="10"/>
        <end position="88"/>
    </location>
</feature>
<accession>A0A841FQU4</accession>
<dbReference type="Proteomes" id="UP000548476">
    <property type="component" value="Unassembled WGS sequence"/>
</dbReference>
<dbReference type="Pfam" id="PF03458">
    <property type="entry name" value="Gly_transporter"/>
    <property type="match status" value="2"/>
</dbReference>
<feature type="transmembrane region" description="Helical" evidence="7">
    <location>
        <begin position="180"/>
        <end position="202"/>
    </location>
</feature>
<evidence type="ECO:0000256" key="4">
    <source>
        <dbReference type="ARBA" id="ARBA00022692"/>
    </source>
</evidence>
<evidence type="ECO:0000256" key="6">
    <source>
        <dbReference type="ARBA" id="ARBA00023136"/>
    </source>
</evidence>
<feature type="transmembrane region" description="Helical" evidence="7">
    <location>
        <begin position="72"/>
        <end position="88"/>
    </location>
</feature>
<comment type="subcellular location">
    <subcellularLocation>
        <location evidence="1">Cell membrane</location>
        <topology evidence="1">Multi-pass membrane protein</topology>
    </subcellularLocation>
</comment>
<name>A0A841FQU4_9ACTN</name>
<feature type="domain" description="Glycine transporter" evidence="8">
    <location>
        <begin position="100"/>
        <end position="172"/>
    </location>
</feature>
<comment type="caution">
    <text evidence="9">The sequence shown here is derived from an EMBL/GenBank/DDBJ whole genome shotgun (WGS) entry which is preliminary data.</text>
</comment>
<dbReference type="EMBL" id="JACHGT010000007">
    <property type="protein sequence ID" value="MBB6035637.1"/>
    <property type="molecule type" value="Genomic_DNA"/>
</dbReference>
<feature type="transmembrane region" description="Helical" evidence="7">
    <location>
        <begin position="94"/>
        <end position="112"/>
    </location>
</feature>
<feature type="transmembrane region" description="Helical" evidence="7">
    <location>
        <begin position="153"/>
        <end position="173"/>
    </location>
</feature>
<keyword evidence="6 7" id="KW-0472">Membrane</keyword>
<feature type="transmembrane region" description="Helical" evidence="7">
    <location>
        <begin position="39"/>
        <end position="60"/>
    </location>
</feature>
<evidence type="ECO:0000256" key="2">
    <source>
        <dbReference type="ARBA" id="ARBA00008193"/>
    </source>
</evidence>